<organism evidence="3 4">
    <name type="scientific">Paenibacillus gyeongsangnamensis</name>
    <dbReference type="NCBI Taxonomy" id="3388067"/>
    <lineage>
        <taxon>Bacteria</taxon>
        <taxon>Bacillati</taxon>
        <taxon>Bacillota</taxon>
        <taxon>Bacilli</taxon>
        <taxon>Bacillales</taxon>
        <taxon>Paenibacillaceae</taxon>
        <taxon>Paenibacillus</taxon>
    </lineage>
</organism>
<protein>
    <submittedName>
        <fullName evidence="3">Stage III sporulation protein SpoIIIAB</fullName>
    </submittedName>
</protein>
<evidence type="ECO:0000313" key="3">
    <source>
        <dbReference type="EMBL" id="MCZ8512815.1"/>
    </source>
</evidence>
<accession>A0ABT4Q7Y3</accession>
<evidence type="ECO:0000313" key="4">
    <source>
        <dbReference type="Proteomes" id="UP001527882"/>
    </source>
</evidence>
<comment type="caution">
    <text evidence="3">The sequence shown here is derived from an EMBL/GenBank/DDBJ whole genome shotgun (WGS) entry which is preliminary data.</text>
</comment>
<feature type="coiled-coil region" evidence="1">
    <location>
        <begin position="121"/>
        <end position="155"/>
    </location>
</feature>
<keyword evidence="2" id="KW-0472">Membrane</keyword>
<keyword evidence="2" id="KW-1133">Transmembrane helix</keyword>
<dbReference type="EMBL" id="JAQAGZ010000006">
    <property type="protein sequence ID" value="MCZ8512815.1"/>
    <property type="molecule type" value="Genomic_DNA"/>
</dbReference>
<dbReference type="NCBIfam" id="TIGR02833">
    <property type="entry name" value="spore_III_AB"/>
    <property type="match status" value="1"/>
</dbReference>
<evidence type="ECO:0000256" key="2">
    <source>
        <dbReference type="SAM" id="Phobius"/>
    </source>
</evidence>
<dbReference type="Proteomes" id="UP001527882">
    <property type="component" value="Unassembled WGS sequence"/>
</dbReference>
<dbReference type="InterPro" id="IPR014198">
    <property type="entry name" value="Spore_III_AB"/>
</dbReference>
<name>A0ABT4Q7Y3_9BACL</name>
<dbReference type="RefSeq" id="WP_269881591.1">
    <property type="nucleotide sequence ID" value="NZ_JAQAGZ010000006.1"/>
</dbReference>
<keyword evidence="4" id="KW-1185">Reference proteome</keyword>
<proteinExistence type="predicted"/>
<dbReference type="PIRSF" id="PIRSF021435">
    <property type="entry name" value="SpoIIIAB"/>
    <property type="match status" value="1"/>
</dbReference>
<feature type="transmembrane region" description="Helical" evidence="2">
    <location>
        <begin position="6"/>
        <end position="26"/>
    </location>
</feature>
<keyword evidence="2" id="KW-0812">Transmembrane</keyword>
<sequence>MLKLLGAMLILLAGTLFGFYQALLLARRPRQIADVIRSLQRLETEIVFGFTPLPDALTLTSQASQGPVSAMFRAAGEELAQSGGRSVQQIWQSIVAGHWRSTSMKPQERDTLIQLGSTLGLTDREDQIKHLRLTVKQLEGEAEIARDEQQRYERMWKSLGVLMGLLVVILMY</sequence>
<dbReference type="Pfam" id="PF09548">
    <property type="entry name" value="Spore_III_AB"/>
    <property type="match status" value="1"/>
</dbReference>
<feature type="transmembrane region" description="Helical" evidence="2">
    <location>
        <begin position="155"/>
        <end position="171"/>
    </location>
</feature>
<reference evidence="3 4" key="1">
    <citation type="submission" date="2022-12" db="EMBL/GenBank/DDBJ databases">
        <title>Draft genome sequence of Paenibacillus sp. dW9.</title>
        <authorList>
            <person name="Choi E.-W."/>
            <person name="Kim D.-U."/>
        </authorList>
    </citation>
    <scope>NUCLEOTIDE SEQUENCE [LARGE SCALE GENOMIC DNA]</scope>
    <source>
        <strain evidence="4">dW9</strain>
    </source>
</reference>
<keyword evidence="1" id="KW-0175">Coiled coil</keyword>
<evidence type="ECO:0000256" key="1">
    <source>
        <dbReference type="SAM" id="Coils"/>
    </source>
</evidence>
<gene>
    <name evidence="3" type="primary">spoIIIAB</name>
    <name evidence="3" type="ORF">O9H85_10390</name>
</gene>